<dbReference type="SUPFAM" id="SSF56784">
    <property type="entry name" value="HAD-like"/>
    <property type="match status" value="1"/>
</dbReference>
<dbReference type="InterPro" id="IPR006379">
    <property type="entry name" value="HAD-SF_hydro_IIB"/>
</dbReference>
<dbReference type="CDD" id="cd07516">
    <property type="entry name" value="HAD_Pase"/>
    <property type="match status" value="1"/>
</dbReference>
<dbReference type="GO" id="GO:0000287">
    <property type="term" value="F:magnesium ion binding"/>
    <property type="evidence" value="ECO:0007669"/>
    <property type="project" value="TreeGrafter"/>
</dbReference>
<dbReference type="SFLD" id="SFLDG01140">
    <property type="entry name" value="C2.B:_Phosphomannomutase_and_P"/>
    <property type="match status" value="1"/>
</dbReference>
<dbReference type="RefSeq" id="WP_154546767.1">
    <property type="nucleotide sequence ID" value="NZ_VUMX01000001.1"/>
</dbReference>
<gene>
    <name evidence="1" type="ORF">FYJ62_00110</name>
</gene>
<dbReference type="Gene3D" id="3.30.1240.10">
    <property type="match status" value="1"/>
</dbReference>
<dbReference type="AlphaFoldDB" id="A0A6A8MCI7"/>
<dbReference type="OrthoDB" id="9790031at2"/>
<dbReference type="Proteomes" id="UP000438120">
    <property type="component" value="Unassembled WGS sequence"/>
</dbReference>
<dbReference type="Pfam" id="PF08282">
    <property type="entry name" value="Hydrolase_3"/>
    <property type="match status" value="1"/>
</dbReference>
<evidence type="ECO:0000313" key="2">
    <source>
        <dbReference type="Proteomes" id="UP000438120"/>
    </source>
</evidence>
<dbReference type="GO" id="GO:0005829">
    <property type="term" value="C:cytosol"/>
    <property type="evidence" value="ECO:0007669"/>
    <property type="project" value="TreeGrafter"/>
</dbReference>
<dbReference type="PANTHER" id="PTHR10000">
    <property type="entry name" value="PHOSPHOSERINE PHOSPHATASE"/>
    <property type="match status" value="1"/>
</dbReference>
<organism evidence="1 2">
    <name type="scientific">Lactobacillus porci</name>
    <dbReference type="NCBI Taxonomy" id="2012477"/>
    <lineage>
        <taxon>Bacteria</taxon>
        <taxon>Bacillati</taxon>
        <taxon>Bacillota</taxon>
        <taxon>Bacilli</taxon>
        <taxon>Lactobacillales</taxon>
        <taxon>Lactobacillaceae</taxon>
        <taxon>Lactobacillus</taxon>
    </lineage>
</organism>
<dbReference type="SFLD" id="SFLDS00003">
    <property type="entry name" value="Haloacid_Dehalogenase"/>
    <property type="match status" value="1"/>
</dbReference>
<name>A0A6A8MCI7_9LACO</name>
<reference evidence="1 2" key="1">
    <citation type="submission" date="2019-08" db="EMBL/GenBank/DDBJ databases">
        <title>In-depth cultivation of the pig gut microbiome towards novel bacterial diversity and tailored functional studies.</title>
        <authorList>
            <person name="Wylensek D."/>
            <person name="Hitch T.C.A."/>
            <person name="Clavel T."/>
        </authorList>
    </citation>
    <scope>NUCLEOTIDE SEQUENCE [LARGE SCALE GENOMIC DNA]</scope>
    <source>
        <strain evidence="1 2">Bifido-178-WT-2B</strain>
    </source>
</reference>
<dbReference type="InterPro" id="IPR000150">
    <property type="entry name" value="Cof"/>
</dbReference>
<dbReference type="Gene3D" id="3.40.50.1000">
    <property type="entry name" value="HAD superfamily/HAD-like"/>
    <property type="match status" value="1"/>
</dbReference>
<dbReference type="InterPro" id="IPR023214">
    <property type="entry name" value="HAD_sf"/>
</dbReference>
<dbReference type="NCBIfam" id="TIGR01484">
    <property type="entry name" value="HAD-SF-IIB"/>
    <property type="match status" value="1"/>
</dbReference>
<sequence length="277" mass="31050">MYRLIASDLDETLLGPDHHISQENLAAIRKCQEFGIKFVPATGRGFGSIQQTLEELGIKDAPGQYAITYNGGAIYENQGPRLISLTGMDYGLIEELYERGQKYGVCMHIYSEDKVFAYNLTDEEREFCRGRLDLIEITDPTLDRLRESGEKFVKILYENPDFAKIKQIRSKMGDMEERTEMSCSSSRYLEFNPVGVNKGNGLKRLCAEIGLDLRETMALGDSFNDDAMIKAAGLGVGMANTTPEMRADCDAITKHDYLHGGVAEAIERFVLPQYQGK</sequence>
<dbReference type="NCBIfam" id="TIGR00099">
    <property type="entry name" value="Cof-subfamily"/>
    <property type="match status" value="1"/>
</dbReference>
<dbReference type="InterPro" id="IPR036412">
    <property type="entry name" value="HAD-like_sf"/>
</dbReference>
<dbReference type="PANTHER" id="PTHR10000:SF8">
    <property type="entry name" value="HAD SUPERFAMILY HYDROLASE-LIKE, TYPE 3"/>
    <property type="match status" value="1"/>
</dbReference>
<dbReference type="EMBL" id="VUMX01000001">
    <property type="protein sequence ID" value="MST86097.1"/>
    <property type="molecule type" value="Genomic_DNA"/>
</dbReference>
<protein>
    <submittedName>
        <fullName evidence="1">HAD family phosphatase</fullName>
    </submittedName>
</protein>
<comment type="caution">
    <text evidence="1">The sequence shown here is derived from an EMBL/GenBank/DDBJ whole genome shotgun (WGS) entry which is preliminary data.</text>
</comment>
<proteinExistence type="predicted"/>
<keyword evidence="2" id="KW-1185">Reference proteome</keyword>
<dbReference type="GO" id="GO:0016791">
    <property type="term" value="F:phosphatase activity"/>
    <property type="evidence" value="ECO:0007669"/>
    <property type="project" value="TreeGrafter"/>
</dbReference>
<evidence type="ECO:0000313" key="1">
    <source>
        <dbReference type="EMBL" id="MST86097.1"/>
    </source>
</evidence>
<accession>A0A6A8MCI7</accession>